<name>A0A9N9KKT4_9GLOM</name>
<comment type="caution">
    <text evidence="2">The sequence shown here is derived from an EMBL/GenBank/DDBJ whole genome shotgun (WGS) entry which is preliminary data.</text>
</comment>
<feature type="coiled-coil region" evidence="1">
    <location>
        <begin position="12"/>
        <end position="42"/>
    </location>
</feature>
<keyword evidence="3" id="KW-1185">Reference proteome</keyword>
<evidence type="ECO:0000313" key="3">
    <source>
        <dbReference type="Proteomes" id="UP000789759"/>
    </source>
</evidence>
<feature type="non-terminal residue" evidence="2">
    <location>
        <position position="1"/>
    </location>
</feature>
<protein>
    <submittedName>
        <fullName evidence="2">6297_t:CDS:1</fullName>
    </submittedName>
</protein>
<reference evidence="2" key="1">
    <citation type="submission" date="2021-06" db="EMBL/GenBank/DDBJ databases">
        <authorList>
            <person name="Kallberg Y."/>
            <person name="Tangrot J."/>
            <person name="Rosling A."/>
        </authorList>
    </citation>
    <scope>NUCLEOTIDE SEQUENCE</scope>
    <source>
        <strain evidence="2">FL966</strain>
    </source>
</reference>
<dbReference type="AlphaFoldDB" id="A0A9N9KKT4"/>
<gene>
    <name evidence="2" type="ORF">CPELLU_LOCUS21368</name>
</gene>
<evidence type="ECO:0000313" key="2">
    <source>
        <dbReference type="EMBL" id="CAG8836287.1"/>
    </source>
</evidence>
<keyword evidence="1" id="KW-0175">Coiled coil</keyword>
<feature type="non-terminal residue" evidence="2">
    <location>
        <position position="112"/>
    </location>
</feature>
<dbReference type="Proteomes" id="UP000789759">
    <property type="component" value="Unassembled WGS sequence"/>
</dbReference>
<sequence>ITNSLLTYDEKMNLQDQRKQELNNRINEMINETENIDNLKENQVLDNLIKRSDITFHGKNLLQQNRKVKLNELQQELLQYYKEEINQTEVLSQLREIQLTIGNEERLTAEQK</sequence>
<dbReference type="EMBL" id="CAJVQA010078224">
    <property type="protein sequence ID" value="CAG8836287.1"/>
    <property type="molecule type" value="Genomic_DNA"/>
</dbReference>
<proteinExistence type="predicted"/>
<organism evidence="2 3">
    <name type="scientific">Cetraspora pellucida</name>
    <dbReference type="NCBI Taxonomy" id="1433469"/>
    <lineage>
        <taxon>Eukaryota</taxon>
        <taxon>Fungi</taxon>
        <taxon>Fungi incertae sedis</taxon>
        <taxon>Mucoromycota</taxon>
        <taxon>Glomeromycotina</taxon>
        <taxon>Glomeromycetes</taxon>
        <taxon>Diversisporales</taxon>
        <taxon>Gigasporaceae</taxon>
        <taxon>Cetraspora</taxon>
    </lineage>
</organism>
<evidence type="ECO:0000256" key="1">
    <source>
        <dbReference type="SAM" id="Coils"/>
    </source>
</evidence>
<accession>A0A9N9KKT4</accession>